<protein>
    <recommendedName>
        <fullName evidence="4">DUF4410 domain-containing protein</fullName>
    </recommendedName>
</protein>
<evidence type="ECO:0000313" key="3">
    <source>
        <dbReference type="Proteomes" id="UP000321323"/>
    </source>
</evidence>
<dbReference type="Proteomes" id="UP000321323">
    <property type="component" value="Chromosome"/>
</dbReference>
<dbReference type="EMBL" id="CP136508">
    <property type="protein sequence ID" value="WUR16066.1"/>
    <property type="molecule type" value="Genomic_DNA"/>
</dbReference>
<sequence>MTSSPLFRRFSVVAMLAAATMLTGCATAYVDTMTKEVAVADYKKPAQIKPVTVSFEFQTKGAPNSRATEFLKTQVVEQVVGSGLFKDAGGAADAGKLQVVLNNVAVDGQNPAAAGFVTGLTFGAVGSTVTDGYVCTISYLPPGQSQPVQVAARHAIHTTVGASGAPANAEKSPNMETAVRKMTRDVVSTALRDLSNAPAFN</sequence>
<gene>
    <name evidence="2" type="ORF">E7V67_013465</name>
</gene>
<keyword evidence="3" id="KW-1185">Reference proteome</keyword>
<evidence type="ECO:0000313" key="2">
    <source>
        <dbReference type="EMBL" id="WUR16066.1"/>
    </source>
</evidence>
<proteinExistence type="predicted"/>
<accession>A0ABZ1UWF3</accession>
<organism evidence="2 3">
    <name type="scientific">[Empedobacter] haloabium</name>
    <dbReference type="NCBI Taxonomy" id="592317"/>
    <lineage>
        <taxon>Bacteria</taxon>
        <taxon>Pseudomonadati</taxon>
        <taxon>Pseudomonadota</taxon>
        <taxon>Betaproteobacteria</taxon>
        <taxon>Burkholderiales</taxon>
        <taxon>Oxalobacteraceae</taxon>
        <taxon>Telluria group</taxon>
        <taxon>Telluria group incertae sedis</taxon>
    </lineage>
</organism>
<name>A0ABZ1UWF3_9BURK</name>
<evidence type="ECO:0008006" key="4">
    <source>
        <dbReference type="Google" id="ProtNLM"/>
    </source>
</evidence>
<evidence type="ECO:0000256" key="1">
    <source>
        <dbReference type="SAM" id="SignalP"/>
    </source>
</evidence>
<feature type="chain" id="PRO_5047156909" description="DUF4410 domain-containing protein" evidence="1">
    <location>
        <begin position="29"/>
        <end position="201"/>
    </location>
</feature>
<feature type="signal peptide" evidence="1">
    <location>
        <begin position="1"/>
        <end position="28"/>
    </location>
</feature>
<keyword evidence="1" id="KW-0732">Signal</keyword>
<reference evidence="2 3" key="1">
    <citation type="journal article" date="2019" name="Int. J. Syst. Evol. Microbiol.">
        <title>The Draft Whole-Genome Sequence of the Antibiotic Producer Empedobacter haloabium ATCC 31962 Provides Indications for Its Taxonomic Reclassification.</title>
        <authorList>
            <person name="Miess H."/>
            <person name="Arlt P."/>
            <person name="Apel A.K."/>
            <person name="Weber T."/>
            <person name="Nieselt K."/>
            <person name="Hanssen F."/>
            <person name="Czemmel S."/>
            <person name="Nahnsen S."/>
            <person name="Gross H."/>
        </authorList>
    </citation>
    <scope>NUCLEOTIDE SEQUENCE [LARGE SCALE GENOMIC DNA]</scope>
    <source>
        <strain evidence="2 3">ATCC 31962</strain>
    </source>
</reference>